<organism evidence="1 2">
    <name type="scientific">Mycobacterium avium subsp. hominissuis</name>
    <dbReference type="NCBI Taxonomy" id="439334"/>
    <lineage>
        <taxon>Bacteria</taxon>
        <taxon>Bacillati</taxon>
        <taxon>Actinomycetota</taxon>
        <taxon>Actinomycetes</taxon>
        <taxon>Mycobacteriales</taxon>
        <taxon>Mycobacteriaceae</taxon>
        <taxon>Mycobacterium</taxon>
        <taxon>Mycobacterium avium complex (MAC)</taxon>
    </lineage>
</organism>
<reference evidence="1 2" key="1">
    <citation type="journal article" date="2017" name="Genome Biol. Evol.">
        <title>Population Structure and Local Adaptation of MAC Lung Disease Agent Mycobacterium avium subsp. hominissuis.</title>
        <authorList>
            <person name="Yano H."/>
            <person name="Iwamoto T."/>
            <person name="Nishiuchi Y."/>
            <person name="Nakajima C."/>
            <person name="Starkova D.A."/>
            <person name="Mokrousov I."/>
            <person name="Narvskaya O."/>
            <person name="Yoshida S."/>
            <person name="Arikawa K."/>
            <person name="Nakanishi N."/>
            <person name="Osaki K."/>
            <person name="Nakagawa I."/>
            <person name="Ato M."/>
            <person name="Suzuki Y."/>
            <person name="Maruyama F."/>
        </authorList>
    </citation>
    <scope>NUCLEOTIDE SEQUENCE [LARGE SCALE GENOMIC DNA]</scope>
    <source>
        <strain evidence="1 2">OCU466</strain>
    </source>
</reference>
<dbReference type="Proteomes" id="UP000218842">
    <property type="component" value="Unassembled WGS sequence"/>
</dbReference>
<evidence type="ECO:0000313" key="2">
    <source>
        <dbReference type="Proteomes" id="UP000218842"/>
    </source>
</evidence>
<name>A0A2A3L515_MYCAV</name>
<dbReference type="AlphaFoldDB" id="A0A2A3L515"/>
<sequence>MPYAPADPGEGWDEEQQEQNLTVADATEFAWDGCHKIYLIRSAEERAQLVEMGYGEGGSEILPISELPEVWGYTCGLRFISSGDLTQHYVEQCLRDVEVTWLSDN</sequence>
<proteinExistence type="predicted"/>
<protein>
    <submittedName>
        <fullName evidence="1">Uncharacterized protein</fullName>
    </submittedName>
</protein>
<evidence type="ECO:0000313" key="1">
    <source>
        <dbReference type="EMBL" id="PBJ31924.1"/>
    </source>
</evidence>
<accession>A0A2A3L515</accession>
<comment type="caution">
    <text evidence="1">The sequence shown here is derived from an EMBL/GenBank/DDBJ whole genome shotgun (WGS) entry which is preliminary data.</text>
</comment>
<gene>
    <name evidence="1" type="ORF">XV03_18660</name>
</gene>
<dbReference type="EMBL" id="LBGZ01000119">
    <property type="protein sequence ID" value="PBJ31924.1"/>
    <property type="molecule type" value="Genomic_DNA"/>
</dbReference>